<sequence length="38" mass="4137">MGTARGENPARKRLGLSEEVEAVPVERVVSCRSDTKHA</sequence>
<evidence type="ECO:0000313" key="2">
    <source>
        <dbReference type="Proteomes" id="UP000182347"/>
    </source>
</evidence>
<evidence type="ECO:0000313" key="1">
    <source>
        <dbReference type="EMBL" id="SDM01350.1"/>
    </source>
</evidence>
<dbReference type="Proteomes" id="UP000182347">
    <property type="component" value="Unassembled WGS sequence"/>
</dbReference>
<protein>
    <submittedName>
        <fullName evidence="1">Uncharacterized protein</fullName>
    </submittedName>
</protein>
<organism evidence="1 2">
    <name type="scientific">Sediminibacillus halophilus</name>
    <dbReference type="NCBI Taxonomy" id="482461"/>
    <lineage>
        <taxon>Bacteria</taxon>
        <taxon>Bacillati</taxon>
        <taxon>Bacillota</taxon>
        <taxon>Bacilli</taxon>
        <taxon>Bacillales</taxon>
        <taxon>Bacillaceae</taxon>
        <taxon>Sediminibacillus</taxon>
    </lineage>
</organism>
<gene>
    <name evidence="1" type="ORF">SAMN05216244_1539</name>
</gene>
<accession>A0A1G9PRG6</accession>
<name>A0A1G9PRG6_9BACI</name>
<keyword evidence="2" id="KW-1185">Reference proteome</keyword>
<proteinExistence type="predicted"/>
<dbReference type="AlphaFoldDB" id="A0A1G9PRG6"/>
<dbReference type="EMBL" id="FNHF01000001">
    <property type="protein sequence ID" value="SDM01350.1"/>
    <property type="molecule type" value="Genomic_DNA"/>
</dbReference>
<reference evidence="2" key="1">
    <citation type="submission" date="2016-10" db="EMBL/GenBank/DDBJ databases">
        <authorList>
            <person name="Varghese N."/>
            <person name="Submissions S."/>
        </authorList>
    </citation>
    <scope>NUCLEOTIDE SEQUENCE [LARGE SCALE GENOMIC DNA]</scope>
    <source>
        <strain evidence="2">CGMCC 1.6199</strain>
    </source>
</reference>